<dbReference type="InterPro" id="IPR001173">
    <property type="entry name" value="Glyco_trans_2-like"/>
</dbReference>
<dbReference type="GO" id="GO:0016758">
    <property type="term" value="F:hexosyltransferase activity"/>
    <property type="evidence" value="ECO:0007669"/>
    <property type="project" value="UniProtKB-ARBA"/>
</dbReference>
<name>A0A379MTX4_9BACT</name>
<keyword evidence="3" id="KW-1185">Reference proteome</keyword>
<dbReference type="Pfam" id="PF00535">
    <property type="entry name" value="Glycos_transf_2"/>
    <property type="match status" value="1"/>
</dbReference>
<evidence type="ECO:0000259" key="1">
    <source>
        <dbReference type="Pfam" id="PF00535"/>
    </source>
</evidence>
<sequence length="289" mass="33585">MEIKSGDARPIAILLAVYNGEKYLSEQIDSILDQTNTSWTLYIRNDGSSDGTQRIIDSYLRRFPDRIVQIDRGGANLGCRGNFFRLLETVEADYYMFSDADDVWLPEKIQRSFSLLKQKEQLYPGTAILVHTDKVVCDDKMNIIVPSWWKAVRLNPDLFHSLRCIPLSPVVGGATTVFNRFLRDLCLPIPEDPPQHDCWIPLQAAKYGKIFALHDPLILYRQHGNNAVGAPTEPYRFRWGKIGRIKRIVQRDWNLAGYYRRLGYGSRLKYFFTRFEVLIKLQWSKITYK</sequence>
<dbReference type="PANTHER" id="PTHR22916">
    <property type="entry name" value="GLYCOSYLTRANSFERASE"/>
    <property type="match status" value="1"/>
</dbReference>
<dbReference type="Proteomes" id="UP000255233">
    <property type="component" value="Unassembled WGS sequence"/>
</dbReference>
<dbReference type="CDD" id="cd04196">
    <property type="entry name" value="GT_2_like_d"/>
    <property type="match status" value="1"/>
</dbReference>
<dbReference type="PANTHER" id="PTHR22916:SF3">
    <property type="entry name" value="UDP-GLCNAC:BETAGAL BETA-1,3-N-ACETYLGLUCOSAMINYLTRANSFERASE-LIKE PROTEIN 1"/>
    <property type="match status" value="1"/>
</dbReference>
<dbReference type="STRING" id="880526.GCA_000427365_01725"/>
<organism evidence="2 3">
    <name type="scientific">Rikenella microfusus</name>
    <dbReference type="NCBI Taxonomy" id="28139"/>
    <lineage>
        <taxon>Bacteria</taxon>
        <taxon>Pseudomonadati</taxon>
        <taxon>Bacteroidota</taxon>
        <taxon>Bacteroidia</taxon>
        <taxon>Bacteroidales</taxon>
        <taxon>Rikenellaceae</taxon>
        <taxon>Rikenella</taxon>
    </lineage>
</organism>
<evidence type="ECO:0000313" key="3">
    <source>
        <dbReference type="Proteomes" id="UP000255233"/>
    </source>
</evidence>
<dbReference type="InterPro" id="IPR029044">
    <property type="entry name" value="Nucleotide-diphossugar_trans"/>
</dbReference>
<feature type="domain" description="Glycosyltransferase 2-like" evidence="1">
    <location>
        <begin position="13"/>
        <end position="120"/>
    </location>
</feature>
<evidence type="ECO:0000313" key="2">
    <source>
        <dbReference type="EMBL" id="SUE34856.1"/>
    </source>
</evidence>
<dbReference type="RefSeq" id="WP_051214460.1">
    <property type="nucleotide sequence ID" value="NZ_CALVFX010000006.1"/>
</dbReference>
<gene>
    <name evidence="2" type="primary">spsA_2</name>
    <name evidence="2" type="ORF">NCTC11190_02093</name>
</gene>
<dbReference type="EMBL" id="UGVL01000001">
    <property type="protein sequence ID" value="SUE34856.1"/>
    <property type="molecule type" value="Genomic_DNA"/>
</dbReference>
<proteinExistence type="predicted"/>
<accession>A0A379MTX4</accession>
<dbReference type="OrthoDB" id="9802649at2"/>
<dbReference type="SUPFAM" id="SSF53448">
    <property type="entry name" value="Nucleotide-diphospho-sugar transferases"/>
    <property type="match status" value="1"/>
</dbReference>
<reference evidence="2 3" key="1">
    <citation type="submission" date="2018-06" db="EMBL/GenBank/DDBJ databases">
        <authorList>
            <consortium name="Pathogen Informatics"/>
            <person name="Doyle S."/>
        </authorList>
    </citation>
    <scope>NUCLEOTIDE SEQUENCE [LARGE SCALE GENOMIC DNA]</scope>
    <source>
        <strain evidence="2 3">NCTC11190</strain>
    </source>
</reference>
<dbReference type="AlphaFoldDB" id="A0A379MTX4"/>
<protein>
    <submittedName>
        <fullName evidence="2">Spore coat polysaccharide biosynthesis protein spsA</fullName>
    </submittedName>
</protein>
<dbReference type="Gene3D" id="3.90.550.10">
    <property type="entry name" value="Spore Coat Polysaccharide Biosynthesis Protein SpsA, Chain A"/>
    <property type="match status" value="1"/>
</dbReference>